<dbReference type="Gene3D" id="1.10.10.60">
    <property type="entry name" value="Homeodomain-like"/>
    <property type="match status" value="1"/>
</dbReference>
<evidence type="ECO:0000313" key="6">
    <source>
        <dbReference type="Proteomes" id="UP000183203"/>
    </source>
</evidence>
<evidence type="ECO:0000256" key="2">
    <source>
        <dbReference type="ARBA" id="ARBA00023125"/>
    </source>
</evidence>
<organism evidence="5 6">
    <name type="scientific">Microbacterium enclense</name>
    <dbReference type="NCBI Taxonomy" id="993073"/>
    <lineage>
        <taxon>Bacteria</taxon>
        <taxon>Bacillati</taxon>
        <taxon>Actinomycetota</taxon>
        <taxon>Actinomycetes</taxon>
        <taxon>Micrococcales</taxon>
        <taxon>Microbacteriaceae</taxon>
        <taxon>Microbacterium</taxon>
    </lineage>
</organism>
<dbReference type="OrthoDB" id="5464689at2"/>
<keyword evidence="1" id="KW-0805">Transcription regulation</keyword>
<dbReference type="InterPro" id="IPR050204">
    <property type="entry name" value="AraC_XylS_family_regulators"/>
</dbReference>
<name>A0A1G6MD17_9MICO</name>
<proteinExistence type="predicted"/>
<dbReference type="InterPro" id="IPR009057">
    <property type="entry name" value="Homeodomain-like_sf"/>
</dbReference>
<dbReference type="SUPFAM" id="SSF46689">
    <property type="entry name" value="Homeodomain-like"/>
    <property type="match status" value="2"/>
</dbReference>
<dbReference type="SMART" id="SM00342">
    <property type="entry name" value="HTH_ARAC"/>
    <property type="match status" value="1"/>
</dbReference>
<gene>
    <name evidence="5" type="ORF">SAMN05216418_2465</name>
</gene>
<keyword evidence="3" id="KW-0804">Transcription</keyword>
<feature type="domain" description="HTH araC/xylS-type" evidence="4">
    <location>
        <begin position="210"/>
        <end position="309"/>
    </location>
</feature>
<evidence type="ECO:0000313" key="5">
    <source>
        <dbReference type="EMBL" id="SDC53187.1"/>
    </source>
</evidence>
<dbReference type="EMBL" id="FMYG01000005">
    <property type="protein sequence ID" value="SDC53187.1"/>
    <property type="molecule type" value="Genomic_DNA"/>
</dbReference>
<dbReference type="RefSeq" id="WP_058232637.1">
    <property type="nucleotide sequence ID" value="NZ_FMYG01000005.1"/>
</dbReference>
<dbReference type="PANTHER" id="PTHR46796:SF12">
    <property type="entry name" value="HTH-TYPE DNA-BINDING TRANSCRIPTIONAL ACTIVATOR EUTR"/>
    <property type="match status" value="1"/>
</dbReference>
<dbReference type="PROSITE" id="PS01124">
    <property type="entry name" value="HTH_ARAC_FAMILY_2"/>
    <property type="match status" value="1"/>
</dbReference>
<dbReference type="GO" id="GO:0003700">
    <property type="term" value="F:DNA-binding transcription factor activity"/>
    <property type="evidence" value="ECO:0007669"/>
    <property type="project" value="InterPro"/>
</dbReference>
<dbReference type="Pfam" id="PF12833">
    <property type="entry name" value="HTH_18"/>
    <property type="match status" value="1"/>
</dbReference>
<dbReference type="GO" id="GO:0043565">
    <property type="term" value="F:sequence-specific DNA binding"/>
    <property type="evidence" value="ECO:0007669"/>
    <property type="project" value="InterPro"/>
</dbReference>
<dbReference type="PANTHER" id="PTHR46796">
    <property type="entry name" value="HTH-TYPE TRANSCRIPTIONAL ACTIVATOR RHAS-RELATED"/>
    <property type="match status" value="1"/>
</dbReference>
<dbReference type="Proteomes" id="UP000183203">
    <property type="component" value="Unassembled WGS sequence"/>
</dbReference>
<evidence type="ECO:0000259" key="4">
    <source>
        <dbReference type="PROSITE" id="PS01124"/>
    </source>
</evidence>
<keyword evidence="2" id="KW-0238">DNA-binding</keyword>
<dbReference type="AlphaFoldDB" id="A0A1G6MD17"/>
<dbReference type="STRING" id="993073.AS029_10975"/>
<protein>
    <submittedName>
        <fullName evidence="5">Helix-turn-helix domain-containing protein</fullName>
    </submittedName>
</protein>
<evidence type="ECO:0000256" key="1">
    <source>
        <dbReference type="ARBA" id="ARBA00023015"/>
    </source>
</evidence>
<accession>A0A1G6MD17</accession>
<reference evidence="5 6" key="1">
    <citation type="submission" date="2016-09" db="EMBL/GenBank/DDBJ databases">
        <authorList>
            <person name="Capua I."/>
            <person name="De Benedictis P."/>
            <person name="Joannis T."/>
            <person name="Lombin L.H."/>
            <person name="Cattoli G."/>
        </authorList>
    </citation>
    <scope>NUCLEOTIDE SEQUENCE [LARGE SCALE GENOMIC DNA]</scope>
    <source>
        <strain evidence="5 6">NIO-1002</strain>
    </source>
</reference>
<dbReference type="InterPro" id="IPR018060">
    <property type="entry name" value="HTH_AraC"/>
</dbReference>
<evidence type="ECO:0000256" key="3">
    <source>
        <dbReference type="ARBA" id="ARBA00023163"/>
    </source>
</evidence>
<sequence length="310" mass="34861">MGHVLTVRSRGIDDVDRVWKRFVPSARFERVNPRNVAFTWNSVELPRFSVVSYELTASVHSSVLMDDQIMACRMIGDDVRLEAEGRPLDPRRPWLASDGRTEAHWTGSARVRAFVFDRTDAERVARVASGDDRLVLRRIDPSPRGRDAATQWERTFAHVSASLGAAHDDDILAEEMRRHALITTLSAFSTPYVEAVARAHQRAAAPRTVRRAIAHIEAHAQQPLALEDIAAASGISSRGLQHAFRRELDTTPTEYLRRVRLSAAHDELRAGTAVSVAEVARRWGFSSASRFARYHREHYGQNPAQVIRMS</sequence>